<dbReference type="GO" id="GO:0001591">
    <property type="term" value="F:dopamine neurotransmitter receptor activity, coupled via Gi/Go"/>
    <property type="evidence" value="ECO:0007669"/>
    <property type="project" value="TreeGrafter"/>
</dbReference>
<feature type="domain" description="G-protein coupled receptors family 1 profile" evidence="12">
    <location>
        <begin position="28"/>
        <end position="467"/>
    </location>
</feature>
<evidence type="ECO:0000256" key="8">
    <source>
        <dbReference type="ARBA" id="ARBA00023170"/>
    </source>
</evidence>
<keyword evidence="9" id="KW-0807">Transducer</keyword>
<dbReference type="Pfam" id="PF00001">
    <property type="entry name" value="7tm_1"/>
    <property type="match status" value="1"/>
</dbReference>
<evidence type="ECO:0000256" key="9">
    <source>
        <dbReference type="ARBA" id="ARBA00023224"/>
    </source>
</evidence>
<keyword evidence="8" id="KW-0675">Receptor</keyword>
<evidence type="ECO:0000256" key="3">
    <source>
        <dbReference type="ARBA" id="ARBA00022692"/>
    </source>
</evidence>
<feature type="transmembrane region" description="Helical" evidence="11">
    <location>
        <begin position="49"/>
        <end position="68"/>
    </location>
</feature>
<keyword evidence="6 11" id="KW-0472">Membrane</keyword>
<gene>
    <name evidence="13" type="primary">gcr424</name>
</gene>
<comment type="subcellular location">
    <subcellularLocation>
        <location evidence="1">Cell membrane</location>
        <topology evidence="1">Multi-pass membrane protein</topology>
    </subcellularLocation>
</comment>
<feature type="region of interest" description="Disordered" evidence="10">
    <location>
        <begin position="314"/>
        <end position="337"/>
    </location>
</feature>
<feature type="transmembrane region" description="Helical" evidence="11">
    <location>
        <begin position="451"/>
        <end position="470"/>
    </location>
</feature>
<evidence type="ECO:0000256" key="4">
    <source>
        <dbReference type="ARBA" id="ARBA00022989"/>
    </source>
</evidence>
<feature type="transmembrane region" description="Helical" evidence="11">
    <location>
        <begin position="185"/>
        <end position="210"/>
    </location>
</feature>
<organism evidence="13">
    <name type="scientific">Schmidtea mediterranea</name>
    <name type="common">Freshwater planarian flatworm</name>
    <dbReference type="NCBI Taxonomy" id="79327"/>
    <lineage>
        <taxon>Eukaryota</taxon>
        <taxon>Metazoa</taxon>
        <taxon>Spiralia</taxon>
        <taxon>Lophotrochozoa</taxon>
        <taxon>Platyhelminthes</taxon>
        <taxon>Rhabditophora</taxon>
        <taxon>Seriata</taxon>
        <taxon>Tricladida</taxon>
        <taxon>Continenticola</taxon>
        <taxon>Geoplanoidea</taxon>
        <taxon>Dugesiidae</taxon>
        <taxon>Schmidtea</taxon>
    </lineage>
</organism>
<dbReference type="InterPro" id="IPR017452">
    <property type="entry name" value="GPCR_Rhodpsn_7TM"/>
</dbReference>
<dbReference type="OrthoDB" id="5955450at2759"/>
<evidence type="ECO:0000256" key="1">
    <source>
        <dbReference type="ARBA" id="ARBA00004651"/>
    </source>
</evidence>
<dbReference type="OMA" id="HINSHER"/>
<name>A0A193KUS9_SCHMD</name>
<dbReference type="EMBL" id="KX018965">
    <property type="protein sequence ID" value="ANO39126.1"/>
    <property type="molecule type" value="mRNA"/>
</dbReference>
<dbReference type="GO" id="GO:0005886">
    <property type="term" value="C:plasma membrane"/>
    <property type="evidence" value="ECO:0007669"/>
    <property type="project" value="UniProtKB-SubCell"/>
</dbReference>
<keyword evidence="2" id="KW-1003">Cell membrane</keyword>
<keyword evidence="4 11" id="KW-1133">Transmembrane helix</keyword>
<dbReference type="SUPFAM" id="SSF81321">
    <property type="entry name" value="Family A G protein-coupled receptor-like"/>
    <property type="match status" value="1"/>
</dbReference>
<keyword evidence="3 11" id="KW-0812">Transmembrane</keyword>
<evidence type="ECO:0000256" key="2">
    <source>
        <dbReference type="ARBA" id="ARBA00022475"/>
    </source>
</evidence>
<feature type="transmembrane region" description="Helical" evidence="11">
    <location>
        <begin position="128"/>
        <end position="148"/>
    </location>
</feature>
<accession>A0A193KUS9</accession>
<feature type="transmembrane region" description="Helical" evidence="11">
    <location>
        <begin position="12"/>
        <end position="37"/>
    </location>
</feature>
<dbReference type="PROSITE" id="PS50262">
    <property type="entry name" value="G_PROTEIN_RECEP_F1_2"/>
    <property type="match status" value="1"/>
</dbReference>
<feature type="compositionally biased region" description="Polar residues" evidence="10">
    <location>
        <begin position="314"/>
        <end position="336"/>
    </location>
</feature>
<proteinExistence type="evidence at transcript level"/>
<dbReference type="Gene3D" id="1.20.1070.10">
    <property type="entry name" value="Rhodopsin 7-helix transmembrane proteins"/>
    <property type="match status" value="2"/>
</dbReference>
<feature type="transmembrane region" description="Helical" evidence="11">
    <location>
        <begin position="416"/>
        <end position="439"/>
    </location>
</feature>
<evidence type="ECO:0000256" key="6">
    <source>
        <dbReference type="ARBA" id="ARBA00023136"/>
    </source>
</evidence>
<dbReference type="GO" id="GO:0004930">
    <property type="term" value="F:G protein-coupled receptor activity"/>
    <property type="evidence" value="ECO:0007669"/>
    <property type="project" value="UniProtKB-KW"/>
</dbReference>
<dbReference type="GO" id="GO:0045202">
    <property type="term" value="C:synapse"/>
    <property type="evidence" value="ECO:0007669"/>
    <property type="project" value="GOC"/>
</dbReference>
<dbReference type="PANTHER" id="PTHR24248:SF125">
    <property type="entry name" value="DOPAMINE D2-LIKE RECEPTOR"/>
    <property type="match status" value="1"/>
</dbReference>
<evidence type="ECO:0000256" key="10">
    <source>
        <dbReference type="SAM" id="MobiDB-lite"/>
    </source>
</evidence>
<dbReference type="InterPro" id="IPR000276">
    <property type="entry name" value="GPCR_Rhodpsn"/>
</dbReference>
<sequence length="484" mass="55384">MFGIVYPPLLFILLVIILSVLVLWTIIGNCLVLISLVKFKQLRSNSNILIGNLALSDILLALTVMPLAEMNDVLGYWTMGLVMCNVWLTLDVLYCTASIWSLVAIAFDRFTATSFPSWYREKVSSERVIVYIALVWILSVGICLPPVIGWNGVTLKDPSEIFHKNYQHNNMTKLDECILFSERNYVIYSSMGSFIVPLLILLIFYAKIFIVIQRRAKYLREIRKSKTNNYNKNENNIKNNSHQPSYAQQLIKEKNVTNINQIPNSLYLTSGNQKDFLSPYVFRCNDEISAMNCDQTNSVFLSIITTVCDESSSSNNSTEKPKLNQSHQNNFPSHSNYGHKRKGCLSCGKDSNKTTPKHSIIGSRLATCTETSSNINLSNSLSKNKPNHNFSFRAKVSKQNSFKVDRKEQRATKRMALIIIGFILCWIPFTVMYLTRSLFPTITYNDHTIKFFIWLGYSNSGINPILYTIFNLDFRKSFKKILNF</sequence>
<keyword evidence="7" id="KW-1015">Disulfide bond</keyword>
<dbReference type="PRINTS" id="PR00237">
    <property type="entry name" value="GPCRRHODOPSN"/>
</dbReference>
<feature type="transmembrane region" description="Helical" evidence="11">
    <location>
        <begin position="74"/>
        <end position="107"/>
    </location>
</feature>
<evidence type="ECO:0000256" key="5">
    <source>
        <dbReference type="ARBA" id="ARBA00023040"/>
    </source>
</evidence>
<evidence type="ECO:0000313" key="13">
    <source>
        <dbReference type="EMBL" id="ANO39126.1"/>
    </source>
</evidence>
<dbReference type="AlphaFoldDB" id="A0A193KUS9"/>
<evidence type="ECO:0000256" key="11">
    <source>
        <dbReference type="SAM" id="Phobius"/>
    </source>
</evidence>
<dbReference type="CDD" id="cd14967">
    <property type="entry name" value="7tmA_amine_R-like"/>
    <property type="match status" value="1"/>
</dbReference>
<dbReference type="PANTHER" id="PTHR24248">
    <property type="entry name" value="ADRENERGIC RECEPTOR-RELATED G-PROTEIN COUPLED RECEPTOR"/>
    <property type="match status" value="1"/>
</dbReference>
<protein>
    <submittedName>
        <fullName evidence="13">GCR424</fullName>
    </submittedName>
</protein>
<evidence type="ECO:0000256" key="7">
    <source>
        <dbReference type="ARBA" id="ARBA00023157"/>
    </source>
</evidence>
<evidence type="ECO:0000259" key="12">
    <source>
        <dbReference type="PROSITE" id="PS50262"/>
    </source>
</evidence>
<keyword evidence="5" id="KW-0297">G-protein coupled receptor</keyword>
<reference evidence="13" key="1">
    <citation type="journal article" date="2016" name="PLoS Biol.">
        <title>GPCRs Direct Germline Development and Somatic Gonad Function in Planarians.</title>
        <authorList>
            <person name="Saberi A."/>
            <person name="Jamal A."/>
            <person name="Beets I."/>
            <person name="Schoofs L."/>
            <person name="Newmark P.A."/>
        </authorList>
    </citation>
    <scope>NUCLEOTIDE SEQUENCE</scope>
</reference>